<feature type="region of interest" description="Disordered" evidence="2">
    <location>
        <begin position="706"/>
        <end position="725"/>
    </location>
</feature>
<dbReference type="InterPro" id="IPR010920">
    <property type="entry name" value="LSM_dom_sf"/>
</dbReference>
<keyword evidence="6" id="KW-1185">Reference proteome</keyword>
<evidence type="ECO:0000256" key="3">
    <source>
        <dbReference type="SAM" id="Phobius"/>
    </source>
</evidence>
<evidence type="ECO:0000256" key="1">
    <source>
        <dbReference type="ARBA" id="ARBA00022837"/>
    </source>
</evidence>
<keyword evidence="3" id="KW-0472">Membrane</keyword>
<feature type="region of interest" description="Disordered" evidence="2">
    <location>
        <begin position="1"/>
        <end position="107"/>
    </location>
</feature>
<evidence type="ECO:0000256" key="2">
    <source>
        <dbReference type="SAM" id="MobiDB-lite"/>
    </source>
</evidence>
<feature type="compositionally biased region" description="Basic and acidic residues" evidence="2">
    <location>
        <begin position="66"/>
        <end position="75"/>
    </location>
</feature>
<feature type="transmembrane region" description="Helical" evidence="3">
    <location>
        <begin position="262"/>
        <end position="282"/>
    </location>
</feature>
<dbReference type="AlphaFoldDB" id="A0A1X2H0B5"/>
<dbReference type="Pfam" id="PF25886">
    <property type="entry name" value="Msy1"/>
    <property type="match status" value="1"/>
</dbReference>
<feature type="compositionally biased region" description="Acidic residues" evidence="2">
    <location>
        <begin position="83"/>
        <end position="98"/>
    </location>
</feature>
<feature type="transmembrane region" description="Helical" evidence="3">
    <location>
        <begin position="135"/>
        <end position="156"/>
    </location>
</feature>
<dbReference type="EMBL" id="MCGN01000012">
    <property type="protein sequence ID" value="ORY90518.1"/>
    <property type="molecule type" value="Genomic_DNA"/>
</dbReference>
<name>A0A1X2H0B5_SYNRA</name>
<comment type="caution">
    <text evidence="5">The sequence shown here is derived from an EMBL/GenBank/DDBJ whole genome shotgun (WGS) entry which is preliminary data.</text>
</comment>
<dbReference type="GO" id="GO:0006874">
    <property type="term" value="P:intracellular calcium ion homeostasis"/>
    <property type="evidence" value="ECO:0007669"/>
    <property type="project" value="TreeGrafter"/>
</dbReference>
<keyword evidence="1" id="KW-0106">Calcium</keyword>
<keyword evidence="3" id="KW-1133">Transmembrane helix</keyword>
<dbReference type="GO" id="GO:0005262">
    <property type="term" value="F:calcium channel activity"/>
    <property type="evidence" value="ECO:0007669"/>
    <property type="project" value="TreeGrafter"/>
</dbReference>
<organism evidence="5 6">
    <name type="scientific">Syncephalastrum racemosum</name>
    <name type="common">Filamentous fungus</name>
    <dbReference type="NCBI Taxonomy" id="13706"/>
    <lineage>
        <taxon>Eukaryota</taxon>
        <taxon>Fungi</taxon>
        <taxon>Fungi incertae sedis</taxon>
        <taxon>Mucoromycota</taxon>
        <taxon>Mucoromycotina</taxon>
        <taxon>Mucoromycetes</taxon>
        <taxon>Mucorales</taxon>
        <taxon>Syncephalastraceae</taxon>
        <taxon>Syncephalastrum</taxon>
    </lineage>
</organism>
<feature type="compositionally biased region" description="Polar residues" evidence="2">
    <location>
        <begin position="715"/>
        <end position="725"/>
    </location>
</feature>
<keyword evidence="3" id="KW-0812">Transmembrane</keyword>
<feature type="compositionally biased region" description="Polar residues" evidence="2">
    <location>
        <begin position="344"/>
        <end position="361"/>
    </location>
</feature>
<evidence type="ECO:0000313" key="5">
    <source>
        <dbReference type="EMBL" id="ORY90518.1"/>
    </source>
</evidence>
<dbReference type="InterPro" id="IPR006685">
    <property type="entry name" value="MscS_channel_2nd"/>
</dbReference>
<dbReference type="InterPro" id="IPR011992">
    <property type="entry name" value="EF-hand-dom_pair"/>
</dbReference>
<evidence type="ECO:0000313" key="6">
    <source>
        <dbReference type="Proteomes" id="UP000242180"/>
    </source>
</evidence>
<dbReference type="PANTHER" id="PTHR31323:SF1">
    <property type="entry name" value="MECHANOSENSITIVE ION CHANNEL PROTEIN"/>
    <property type="match status" value="1"/>
</dbReference>
<feature type="compositionally biased region" description="Polar residues" evidence="2">
    <location>
        <begin position="53"/>
        <end position="64"/>
    </location>
</feature>
<evidence type="ECO:0000259" key="4">
    <source>
        <dbReference type="PROSITE" id="PS50222"/>
    </source>
</evidence>
<dbReference type="PROSITE" id="PS00018">
    <property type="entry name" value="EF_HAND_1"/>
    <property type="match status" value="1"/>
</dbReference>
<feature type="transmembrane region" description="Helical" evidence="3">
    <location>
        <begin position="189"/>
        <end position="211"/>
    </location>
</feature>
<dbReference type="OrthoDB" id="544685at2759"/>
<dbReference type="GO" id="GO:0005509">
    <property type="term" value="F:calcium ion binding"/>
    <property type="evidence" value="ECO:0007669"/>
    <property type="project" value="InterPro"/>
</dbReference>
<feature type="region of interest" description="Disordered" evidence="2">
    <location>
        <begin position="343"/>
        <end position="365"/>
    </location>
</feature>
<dbReference type="PROSITE" id="PS50222">
    <property type="entry name" value="EF_HAND_2"/>
    <property type="match status" value="1"/>
</dbReference>
<gene>
    <name evidence="5" type="ORF">BCR43DRAFT_518986</name>
</gene>
<dbReference type="SMART" id="SM00054">
    <property type="entry name" value="EFh"/>
    <property type="match status" value="1"/>
</dbReference>
<proteinExistence type="predicted"/>
<dbReference type="Gene3D" id="1.10.238.10">
    <property type="entry name" value="EF-hand"/>
    <property type="match status" value="1"/>
</dbReference>
<dbReference type="InterPro" id="IPR058650">
    <property type="entry name" value="Msy1/2-like"/>
</dbReference>
<protein>
    <submittedName>
        <fullName evidence="5">Mechanosensitive ion channel-domain-containing protein</fullName>
    </submittedName>
</protein>
<sequence>MKKSVRIKEKDEDEGGLLQDASPMPVRQELDGHHLVDMTPSSEQGGDDYFWRSSASQVDPSWDNNMEAHLDEKAPEPAVTEERIEEDDDEDFDWDADPDQPKRRPTTRQRITAAIRRRRRYCCCWAYLSPFMKRLIIAVLGSGVFITIAICFYAYFPRPSDEEKAQPGFKNVRSNVQCWMYWAAALWHIFWLTTMVVELVPSVVSLWTKIFKGRRSERVKSHMEYYMTLRRYIGLVIVSAFNWGCWAFLTDYPFDSVKDQGYSGYVFKAFACVFVACCFLLVQKTIIQIIATRFNRFAFDTRLRENRYALKILDALSQSEVKHHEPTMSSSGLLRNRRSNNNLQQEYNTTPPSSRGSTPRNTGDKQLFGQLQKKLHDIVLTDQPQARSRINRDKVDINSNEFAKKVARKLFYSLAGPDEKYLEKEQFFRYFAKREEAEAAFNVFDKDGNGNLSRREFRDTVIQIYRERKALAQSMRDTSQALGKIDAMLLIVSILATVFISLAVFHVDVWQSLVPLGSCLVALTFVFGNTCKNTFDSTLFLFVTHPYDAGDYVIIDDQFLLVHNLGIMGTVFIRGDGQQVYAPTTVLMTKLITNVRRSGSMGESIVFNIDFRTSTEKLRELQDRVRAWVDSKTRDFAPGSDLRVTDIVDVNQIILTAWLPHKGNWQDLGLRFQRRTMFMVALKDILTELDIRYELPAQKFTQAREDPASSFLRETPQSFAQGSRA</sequence>
<dbReference type="OMA" id="IEWTLFL"/>
<dbReference type="InParanoid" id="A0A1X2H0B5"/>
<feature type="transmembrane region" description="Helical" evidence="3">
    <location>
        <begin position="485"/>
        <end position="507"/>
    </location>
</feature>
<dbReference type="PANTHER" id="PTHR31323">
    <property type="entry name" value="MECHANOSENSITIVE ION CHANNEL PROTEIN MSY2"/>
    <property type="match status" value="1"/>
</dbReference>
<dbReference type="SUPFAM" id="SSF47473">
    <property type="entry name" value="EF-hand"/>
    <property type="match status" value="1"/>
</dbReference>
<dbReference type="SUPFAM" id="SSF50182">
    <property type="entry name" value="Sm-like ribonucleoproteins"/>
    <property type="match status" value="1"/>
</dbReference>
<accession>A0A1X2H0B5</accession>
<dbReference type="FunCoup" id="A0A1X2H0B5">
    <property type="interactions" value="5"/>
</dbReference>
<dbReference type="InterPro" id="IPR002048">
    <property type="entry name" value="EF_hand_dom"/>
</dbReference>
<feature type="transmembrane region" description="Helical" evidence="3">
    <location>
        <begin position="232"/>
        <end position="250"/>
    </location>
</feature>
<feature type="domain" description="EF-hand" evidence="4">
    <location>
        <begin position="432"/>
        <end position="467"/>
    </location>
</feature>
<dbReference type="InterPro" id="IPR018247">
    <property type="entry name" value="EF_Hand_1_Ca_BS"/>
</dbReference>
<dbReference type="GO" id="GO:0016020">
    <property type="term" value="C:membrane"/>
    <property type="evidence" value="ECO:0007669"/>
    <property type="project" value="InterPro"/>
</dbReference>
<feature type="compositionally biased region" description="Basic and acidic residues" evidence="2">
    <location>
        <begin position="1"/>
        <end position="10"/>
    </location>
</feature>
<dbReference type="Proteomes" id="UP000242180">
    <property type="component" value="Unassembled WGS sequence"/>
</dbReference>
<dbReference type="Pfam" id="PF00924">
    <property type="entry name" value="MS_channel_2nd"/>
    <property type="match status" value="1"/>
</dbReference>
<reference evidence="5 6" key="1">
    <citation type="submission" date="2016-07" db="EMBL/GenBank/DDBJ databases">
        <title>Pervasive Adenine N6-methylation of Active Genes in Fungi.</title>
        <authorList>
            <consortium name="DOE Joint Genome Institute"/>
            <person name="Mondo S.J."/>
            <person name="Dannebaum R.O."/>
            <person name="Kuo R.C."/>
            <person name="Labutti K."/>
            <person name="Haridas S."/>
            <person name="Kuo A."/>
            <person name="Salamov A."/>
            <person name="Ahrendt S.R."/>
            <person name="Lipzen A."/>
            <person name="Sullivan W."/>
            <person name="Andreopoulos W.B."/>
            <person name="Clum A."/>
            <person name="Lindquist E."/>
            <person name="Daum C."/>
            <person name="Ramamoorthy G.K."/>
            <person name="Gryganskyi A."/>
            <person name="Culley D."/>
            <person name="Magnuson J.K."/>
            <person name="James T.Y."/>
            <person name="O'Malley M.A."/>
            <person name="Stajich J.E."/>
            <person name="Spatafora J.W."/>
            <person name="Visel A."/>
            <person name="Grigoriev I.V."/>
        </authorList>
    </citation>
    <scope>NUCLEOTIDE SEQUENCE [LARGE SCALE GENOMIC DNA]</scope>
    <source>
        <strain evidence="5 6">NRRL 2496</strain>
    </source>
</reference>